<dbReference type="STRING" id="202956.BJN41_00735"/>
<evidence type="ECO:0000313" key="2">
    <source>
        <dbReference type="Proteomes" id="UP000186931"/>
    </source>
</evidence>
<dbReference type="Proteomes" id="UP000186931">
    <property type="component" value="Unassembled WGS sequence"/>
</dbReference>
<organism evidence="1 2">
    <name type="scientific">Acinetobacter towneri</name>
    <dbReference type="NCBI Taxonomy" id="202956"/>
    <lineage>
        <taxon>Bacteria</taxon>
        <taxon>Pseudomonadati</taxon>
        <taxon>Pseudomonadota</taxon>
        <taxon>Gammaproteobacteria</taxon>
        <taxon>Moraxellales</taxon>
        <taxon>Moraxellaceae</taxon>
        <taxon>Acinetobacter</taxon>
    </lineage>
</organism>
<protein>
    <submittedName>
        <fullName evidence="1">Uncharacterized protein</fullName>
    </submittedName>
</protein>
<comment type="caution">
    <text evidence="1">The sequence shown here is derived from an EMBL/GenBank/DDBJ whole genome shotgun (WGS) entry which is preliminary data.</text>
</comment>
<gene>
    <name evidence="1" type="ORF">BJN41_00735</name>
</gene>
<proteinExistence type="predicted"/>
<dbReference type="EMBL" id="MKQS01000001">
    <property type="protein sequence ID" value="OFE44685.1"/>
    <property type="molecule type" value="Genomic_DNA"/>
</dbReference>
<name>A0A1E8E4Z0_9GAMM</name>
<reference evidence="1 2" key="1">
    <citation type="submission" date="2016-10" db="EMBL/GenBank/DDBJ databases">
        <title>Genome of airborne Acinetobacter sp. 5-2Ac02 in the hospital environment: Species near to Acinetobacter towneri.</title>
        <authorList>
            <person name="Barbosa B."/>
            <person name="Fernandez-Garcia L."/>
            <person name="Gato E."/>
            <person name="Leao R."/>
            <person name="Albano R."/>
            <person name="Fernandez B."/>
            <person name="Fernandez-Cuenca F."/>
            <person name="Marques E."/>
            <person name="Tomas M."/>
        </authorList>
    </citation>
    <scope>NUCLEOTIDE SEQUENCE [LARGE SCALE GENOMIC DNA]</scope>
    <source>
        <strain evidence="1 2">5-2Ac02</strain>
    </source>
</reference>
<sequence>MFIILMFINLNYFCYAQRHFKLSQNKNQTLKSQGQVLLLDIFWLQSNALLQNLGSAIFTNL</sequence>
<evidence type="ECO:0000313" key="1">
    <source>
        <dbReference type="EMBL" id="OFE44685.1"/>
    </source>
</evidence>
<accession>A0A1E8E4Z0</accession>
<dbReference type="AlphaFoldDB" id="A0A1E8E4Z0"/>